<name>A0A919JNQ2_9ACTN</name>
<evidence type="ECO:0000313" key="2">
    <source>
        <dbReference type="EMBL" id="GIE52988.1"/>
    </source>
</evidence>
<dbReference type="Proteomes" id="UP000647172">
    <property type="component" value="Unassembled WGS sequence"/>
</dbReference>
<proteinExistence type="predicted"/>
<reference evidence="2" key="1">
    <citation type="submission" date="2021-01" db="EMBL/GenBank/DDBJ databases">
        <title>Whole genome shotgun sequence of Actinoplanes nipponensis NBRC 14063.</title>
        <authorList>
            <person name="Komaki H."/>
            <person name="Tamura T."/>
        </authorList>
    </citation>
    <scope>NUCLEOTIDE SEQUENCE</scope>
    <source>
        <strain evidence="2">NBRC 14063</strain>
    </source>
</reference>
<evidence type="ECO:0000313" key="3">
    <source>
        <dbReference type="Proteomes" id="UP000647172"/>
    </source>
</evidence>
<gene>
    <name evidence="2" type="ORF">Ani05nite_65220</name>
</gene>
<comment type="caution">
    <text evidence="2">The sequence shown here is derived from an EMBL/GenBank/DDBJ whole genome shotgun (WGS) entry which is preliminary data.</text>
</comment>
<accession>A0A919JNQ2</accession>
<feature type="region of interest" description="Disordered" evidence="1">
    <location>
        <begin position="1"/>
        <end position="39"/>
    </location>
</feature>
<evidence type="ECO:0000256" key="1">
    <source>
        <dbReference type="SAM" id="MobiDB-lite"/>
    </source>
</evidence>
<sequence>MTRPIPDRAPRLRLVRPPDRTPEAQPNVEPATPRPEADAGRDFWTAHDVKITILADAPATARTPRASMFCSVGRAEFRDAFCVVIGDEAQLEYQALHTVDTLRFDADLMRRDLGLIATWALDRLVGQPDSVFYNGVFRAALWAATTPPTTPPTQLEIGGVSAPLQVVTVDCANVVSGDSADVRLRDERHDDQASLSLASVLPDNPGLVRRLAMTLAQPADPALYREFARAVSVAAAELSDDVIAAAAIEADNPGAFIDWAGGSLTATGVTAALIGVDSSLLHEHELTVNEVAIAGVWADDSGMPTAGPAATFFWNDLRWIALDANLRRKS</sequence>
<dbReference type="AlphaFoldDB" id="A0A919JNQ2"/>
<organism evidence="2 3">
    <name type="scientific">Actinoplanes nipponensis</name>
    <dbReference type="NCBI Taxonomy" id="135950"/>
    <lineage>
        <taxon>Bacteria</taxon>
        <taxon>Bacillati</taxon>
        <taxon>Actinomycetota</taxon>
        <taxon>Actinomycetes</taxon>
        <taxon>Micromonosporales</taxon>
        <taxon>Micromonosporaceae</taxon>
        <taxon>Actinoplanes</taxon>
    </lineage>
</organism>
<protein>
    <submittedName>
        <fullName evidence="2">Uncharacterized protein</fullName>
    </submittedName>
</protein>
<keyword evidence="3" id="KW-1185">Reference proteome</keyword>
<feature type="compositionally biased region" description="Basic and acidic residues" evidence="1">
    <location>
        <begin position="1"/>
        <end position="22"/>
    </location>
</feature>
<dbReference type="EMBL" id="BOMQ01000077">
    <property type="protein sequence ID" value="GIE52988.1"/>
    <property type="molecule type" value="Genomic_DNA"/>
</dbReference>